<comment type="caution">
    <text evidence="1">The sequence shown here is derived from an EMBL/GenBank/DDBJ whole genome shotgun (WGS) entry which is preliminary data.</text>
</comment>
<dbReference type="Proteomes" id="UP001320706">
    <property type="component" value="Unassembled WGS sequence"/>
</dbReference>
<reference evidence="1" key="1">
    <citation type="submission" date="2024-02" db="EMBL/GenBank/DDBJ databases">
        <title>Metagenome Assembled Genome of Zalaria obscura JY119.</title>
        <authorList>
            <person name="Vighnesh L."/>
            <person name="Jagadeeshwari U."/>
            <person name="Venkata Ramana C."/>
            <person name="Sasikala C."/>
        </authorList>
    </citation>
    <scope>NUCLEOTIDE SEQUENCE</scope>
    <source>
        <strain evidence="1">JY119</strain>
    </source>
</reference>
<proteinExistence type="predicted"/>
<accession>A0ACC3SBG3</accession>
<sequence length="472" mass="53688">MQRLRPRDAKITAMGRLIDTAAPGQIFIPYTKDLLILITINNLYTTQDMYSTRAITTSGSIVSKQSISQVTRTLSGASANAFPRSAFLVVQAQCCPSRRHFSSTPSYHIKEFFPEPDSPHIRTTEAAWPHPIYTKEQMQSIKVAHRDSKTWSDWSAMAAVRVLRWGLDLATGYKHDKAVSLGKKDPAQAKKKYAMTERKYMIRNVFLESVAGVPGMVAGMLRHLHSMRRMKRDNGWIETLLEESYNERMHLLTFLKMAEPGWFMRLMVLGAQGVFFNGFFIAYLLSPRTCHRFVGYLEEEAVLTYTRELADLDAGRLPMWEKTMAPDIAIKYWNMPEGHRTMRDLLLYIRADEAKHREVNHTLGNLDQKNDPNPYVSKYKDPSQPHPSKGIEYLKSTGWEREEVLLQAPSLIKSPSNRQCAPRLAQGLHNPTAYTHGNLIVCVRGLVCSRGEMARRAFMRPEGRGSGTSAYA</sequence>
<gene>
    <name evidence="1" type="primary">AOX2</name>
    <name evidence="1" type="ORF">M8818_004406</name>
</gene>
<evidence type="ECO:0000313" key="2">
    <source>
        <dbReference type="Proteomes" id="UP001320706"/>
    </source>
</evidence>
<organism evidence="1 2">
    <name type="scientific">Zalaria obscura</name>
    <dbReference type="NCBI Taxonomy" id="2024903"/>
    <lineage>
        <taxon>Eukaryota</taxon>
        <taxon>Fungi</taxon>
        <taxon>Dikarya</taxon>
        <taxon>Ascomycota</taxon>
        <taxon>Pezizomycotina</taxon>
        <taxon>Dothideomycetes</taxon>
        <taxon>Dothideomycetidae</taxon>
        <taxon>Dothideales</taxon>
        <taxon>Zalariaceae</taxon>
        <taxon>Zalaria</taxon>
    </lineage>
</organism>
<dbReference type="EMBL" id="JAMKPW020000022">
    <property type="protein sequence ID" value="KAK8206573.1"/>
    <property type="molecule type" value="Genomic_DNA"/>
</dbReference>
<protein>
    <submittedName>
        <fullName evidence="1">Inducible alternative oxidase 2</fullName>
    </submittedName>
</protein>
<keyword evidence="2" id="KW-1185">Reference proteome</keyword>
<evidence type="ECO:0000313" key="1">
    <source>
        <dbReference type="EMBL" id="KAK8206573.1"/>
    </source>
</evidence>
<name>A0ACC3SBG3_9PEZI</name>